<name>L0W7P7_9GAMM</name>
<proteinExistence type="predicted"/>
<sequence length="163" mass="18485">MVSGFIRPLHSTLSVSVNKRTRESLKKLANARGETLKATLEKLIEEGLQTEDDKKAAVEKAVQQAEELMSNKKSPTTWRPLDLSTTTNVETLKEEIFNKDKEIHKLKERIANITSTKHQDKEPLRTDQPTSDVPLEPPEHTNRLMGSPSRYGLTELLKKNTLK</sequence>
<keyword evidence="4" id="KW-1185">Reference proteome</keyword>
<evidence type="ECO:0000313" key="3">
    <source>
        <dbReference type="EMBL" id="EKF72748.1"/>
    </source>
</evidence>
<dbReference type="EMBL" id="AMRJ01000078">
    <property type="protein sequence ID" value="EKF72748.1"/>
    <property type="molecule type" value="Genomic_DNA"/>
</dbReference>
<evidence type="ECO:0000256" key="2">
    <source>
        <dbReference type="SAM" id="MobiDB-lite"/>
    </source>
</evidence>
<organism evidence="3 4">
    <name type="scientific">Alcanivorax hongdengensis A-11-3</name>
    <dbReference type="NCBI Taxonomy" id="1177179"/>
    <lineage>
        <taxon>Bacteria</taxon>
        <taxon>Pseudomonadati</taxon>
        <taxon>Pseudomonadota</taxon>
        <taxon>Gammaproteobacteria</taxon>
        <taxon>Oceanospirillales</taxon>
        <taxon>Alcanivoracaceae</taxon>
        <taxon>Alcanivorax</taxon>
    </lineage>
</organism>
<evidence type="ECO:0000256" key="1">
    <source>
        <dbReference type="SAM" id="Coils"/>
    </source>
</evidence>
<evidence type="ECO:0000313" key="4">
    <source>
        <dbReference type="Proteomes" id="UP000010164"/>
    </source>
</evidence>
<feature type="coiled-coil region" evidence="1">
    <location>
        <begin position="26"/>
        <end position="109"/>
    </location>
</feature>
<comment type="caution">
    <text evidence="3">The sequence shown here is derived from an EMBL/GenBank/DDBJ whole genome shotgun (WGS) entry which is preliminary data.</text>
</comment>
<dbReference type="Proteomes" id="UP000010164">
    <property type="component" value="Unassembled WGS sequence"/>
</dbReference>
<gene>
    <name evidence="3" type="ORF">A11A3_17150</name>
</gene>
<keyword evidence="1" id="KW-0175">Coiled coil</keyword>
<reference evidence="3 4" key="1">
    <citation type="journal article" date="2012" name="J. Bacteriol.">
        <title>Genome Sequence of the Alkane-Degrading Bacterium Alcanivorax hongdengensis Type Strain A-11-3.</title>
        <authorList>
            <person name="Lai Q."/>
            <person name="Shao Z."/>
        </authorList>
    </citation>
    <scope>NUCLEOTIDE SEQUENCE [LARGE SCALE GENOMIC DNA]</scope>
    <source>
        <strain evidence="3 4">A-11-3</strain>
    </source>
</reference>
<accession>L0W7P7</accession>
<dbReference type="AlphaFoldDB" id="L0W7P7"/>
<protein>
    <submittedName>
        <fullName evidence="3">Uncharacterized protein</fullName>
    </submittedName>
</protein>
<feature type="region of interest" description="Disordered" evidence="2">
    <location>
        <begin position="114"/>
        <end position="163"/>
    </location>
</feature>